<dbReference type="InterPro" id="IPR036249">
    <property type="entry name" value="Thioredoxin-like_sf"/>
</dbReference>
<comment type="caution">
    <text evidence="2">The sequence shown here is derived from an EMBL/GenBank/DDBJ whole genome shotgun (WGS) entry which is preliminary data.</text>
</comment>
<reference evidence="2" key="2">
    <citation type="journal article" date="2021" name="Front. Microbiol.">
        <title>Aerobic Denitrification and Heterotrophic Sulfur Oxidation in the Genus Halomonas Revealed by Six Novel Species Characterizations and Genome-Based Analysis.</title>
        <authorList>
            <person name="Wang L."/>
            <person name="Shao Z."/>
        </authorList>
    </citation>
    <scope>NUCLEOTIDE SEQUENCE</scope>
    <source>
        <strain evidence="2">MCCC 1A05776</strain>
    </source>
</reference>
<dbReference type="EMBL" id="JABFTS010000001">
    <property type="protein sequence ID" value="MCE8049820.1"/>
    <property type="molecule type" value="Genomic_DNA"/>
</dbReference>
<dbReference type="Gene3D" id="3.40.30.10">
    <property type="entry name" value="Glutaredoxin"/>
    <property type="match status" value="1"/>
</dbReference>
<evidence type="ECO:0000259" key="1">
    <source>
        <dbReference type="PROSITE" id="PS50404"/>
    </source>
</evidence>
<dbReference type="Proteomes" id="UP001320178">
    <property type="component" value="Unassembled WGS sequence"/>
</dbReference>
<evidence type="ECO:0000313" key="2">
    <source>
        <dbReference type="EMBL" id="MCE8049820.1"/>
    </source>
</evidence>
<accession>A0AAW4YM84</accession>
<dbReference type="Pfam" id="PF13409">
    <property type="entry name" value="GST_N_2"/>
    <property type="match status" value="1"/>
</dbReference>
<name>A0AAW4YM84_9GAMM</name>
<dbReference type="SUPFAM" id="SSF47616">
    <property type="entry name" value="GST C-terminal domain-like"/>
    <property type="match status" value="1"/>
</dbReference>
<organism evidence="2 3">
    <name type="scientific">Billgrantia desiderata</name>
    <dbReference type="NCBI Taxonomy" id="52021"/>
    <lineage>
        <taxon>Bacteria</taxon>
        <taxon>Pseudomonadati</taxon>
        <taxon>Pseudomonadota</taxon>
        <taxon>Gammaproteobacteria</taxon>
        <taxon>Oceanospirillales</taxon>
        <taxon>Halomonadaceae</taxon>
        <taxon>Billgrantia</taxon>
    </lineage>
</organism>
<evidence type="ECO:0000313" key="3">
    <source>
        <dbReference type="Proteomes" id="UP001320178"/>
    </source>
</evidence>
<dbReference type="Pfam" id="PF13410">
    <property type="entry name" value="GST_C_2"/>
    <property type="match status" value="1"/>
</dbReference>
<dbReference type="InterPro" id="IPR004045">
    <property type="entry name" value="Glutathione_S-Trfase_N"/>
</dbReference>
<protein>
    <submittedName>
        <fullName evidence="2">Glutathione S-transferase family protein</fullName>
    </submittedName>
</protein>
<dbReference type="RefSeq" id="WP_234238321.1">
    <property type="nucleotide sequence ID" value="NZ_JABFTS010000001.1"/>
</dbReference>
<feature type="domain" description="GST N-terminal" evidence="1">
    <location>
        <begin position="1"/>
        <end position="80"/>
    </location>
</feature>
<dbReference type="InterPro" id="IPR036282">
    <property type="entry name" value="Glutathione-S-Trfase_C_sf"/>
</dbReference>
<proteinExistence type="predicted"/>
<dbReference type="CDD" id="cd03205">
    <property type="entry name" value="GST_C_6"/>
    <property type="match status" value="1"/>
</dbReference>
<dbReference type="PROSITE" id="PS50404">
    <property type="entry name" value="GST_NTER"/>
    <property type="match status" value="1"/>
</dbReference>
<dbReference type="Gene3D" id="1.20.1050.10">
    <property type="match status" value="1"/>
</dbReference>
<dbReference type="AlphaFoldDB" id="A0AAW4YM84"/>
<reference evidence="2" key="1">
    <citation type="submission" date="2020-05" db="EMBL/GenBank/DDBJ databases">
        <authorList>
            <person name="Wang L."/>
            <person name="Shao Z."/>
        </authorList>
    </citation>
    <scope>NUCLEOTIDE SEQUENCE</scope>
    <source>
        <strain evidence="2">MCCC 1A05776</strain>
    </source>
</reference>
<sequence>MKLYLNPPSPYARKVVVVAHEVGIADEVEILKFDPWVDPQPLLVATPLCKVPALVNDQGELIVESGTIAEYLMDKAGKPLPSGSAKFDILARAAIAHGMMDAAFNSVIEKRRPCDKQWDGWIERQYRAINRTLPTLKVPPEKRFDLGDITLACTLAYFDYRLDGLPWRTLRSDLASWYDQVLDRPSMLASRP</sequence>
<dbReference type="SUPFAM" id="SSF52833">
    <property type="entry name" value="Thioredoxin-like"/>
    <property type="match status" value="1"/>
</dbReference>
<gene>
    <name evidence="2" type="ORF">HOP61_00730</name>
</gene>